<dbReference type="STRING" id="1231657.A0A1Y1YVL0"/>
<evidence type="ECO:0000259" key="2">
    <source>
        <dbReference type="Pfam" id="PF11707"/>
    </source>
</evidence>
<accession>A0A1Y1YVL0</accession>
<feature type="domain" description="URB1 N-terminal" evidence="2">
    <location>
        <begin position="2"/>
        <end position="254"/>
    </location>
</feature>
<name>A0A1Y1YVL0_9PLEO</name>
<dbReference type="Pfam" id="PF16201">
    <property type="entry name" value="NopRA1"/>
    <property type="match status" value="1"/>
</dbReference>
<dbReference type="GO" id="GO:0000466">
    <property type="term" value="P:maturation of 5.8S rRNA from tricistronic rRNA transcript (SSU-rRNA, 5.8S rRNA, LSU-rRNA)"/>
    <property type="evidence" value="ECO:0007669"/>
    <property type="project" value="TreeGrafter"/>
</dbReference>
<feature type="non-terminal residue" evidence="5">
    <location>
        <position position="1"/>
    </location>
</feature>
<dbReference type="PANTHER" id="PTHR13500">
    <property type="entry name" value="NUCLEOLAR PRERIBOSOMAL-ASSOCIATED PROTEIN 1"/>
    <property type="match status" value="1"/>
</dbReference>
<protein>
    <submittedName>
        <fullName evidence="5">Ribosome 60S biogenesis N-terminal-domain-containing protein</fullName>
    </submittedName>
</protein>
<reference evidence="5 6" key="1">
    <citation type="submission" date="2016-07" db="EMBL/GenBank/DDBJ databases">
        <title>Pervasive Adenine N6-methylation of Active Genes in Fungi.</title>
        <authorList>
            <consortium name="DOE Joint Genome Institute"/>
            <person name="Mondo S.J."/>
            <person name="Dannebaum R.O."/>
            <person name="Kuo R.C."/>
            <person name="Labutti K."/>
            <person name="Haridas S."/>
            <person name="Kuo A."/>
            <person name="Salamov A."/>
            <person name="Ahrendt S.R."/>
            <person name="Lipzen A."/>
            <person name="Sullivan W."/>
            <person name="Andreopoulos W.B."/>
            <person name="Clum A."/>
            <person name="Lindquist E."/>
            <person name="Daum C."/>
            <person name="Ramamoorthy G.K."/>
            <person name="Gryganskyi A."/>
            <person name="Culley D."/>
            <person name="Magnuson J.K."/>
            <person name="James T.Y."/>
            <person name="O'Malley M.A."/>
            <person name="Stajich J.E."/>
            <person name="Spatafora J.W."/>
            <person name="Visel A."/>
            <person name="Grigoriev I.V."/>
        </authorList>
    </citation>
    <scope>NUCLEOTIDE SEQUENCE [LARGE SCALE GENOMIC DNA]</scope>
    <source>
        <strain evidence="5 6">CBS 115471</strain>
    </source>
</reference>
<keyword evidence="6" id="KW-1185">Reference proteome</keyword>
<dbReference type="Proteomes" id="UP000193144">
    <property type="component" value="Unassembled WGS sequence"/>
</dbReference>
<dbReference type="OrthoDB" id="72892at2759"/>
<evidence type="ECO:0000313" key="6">
    <source>
        <dbReference type="Proteomes" id="UP000193144"/>
    </source>
</evidence>
<dbReference type="InterPro" id="IPR059018">
    <property type="entry name" value="HEAT_URB1"/>
</dbReference>
<dbReference type="GO" id="GO:0005730">
    <property type="term" value="C:nucleolus"/>
    <property type="evidence" value="ECO:0007669"/>
    <property type="project" value="TreeGrafter"/>
</dbReference>
<proteinExistence type="predicted"/>
<feature type="compositionally biased region" description="Polar residues" evidence="1">
    <location>
        <begin position="652"/>
        <end position="662"/>
    </location>
</feature>
<dbReference type="Pfam" id="PF11707">
    <property type="entry name" value="Npa1"/>
    <property type="match status" value="1"/>
</dbReference>
<gene>
    <name evidence="5" type="ORF">BCR34DRAFT_89512</name>
</gene>
<dbReference type="EMBL" id="MCFA01000162">
    <property type="protein sequence ID" value="ORY02070.1"/>
    <property type="molecule type" value="Genomic_DNA"/>
</dbReference>
<dbReference type="InterPro" id="IPR039844">
    <property type="entry name" value="URB1"/>
</dbReference>
<evidence type="ECO:0000313" key="5">
    <source>
        <dbReference type="EMBL" id="ORY02070.1"/>
    </source>
</evidence>
<feature type="domain" description="URB1 C-terminal" evidence="3">
    <location>
        <begin position="712"/>
        <end position="906"/>
    </location>
</feature>
<dbReference type="AlphaFoldDB" id="A0A1Y1YVL0"/>
<dbReference type="InterPro" id="IPR032436">
    <property type="entry name" value="URB1_C"/>
</dbReference>
<dbReference type="PANTHER" id="PTHR13500:SF0">
    <property type="entry name" value="NUCLEOLAR PRE-RIBOSOMAL-ASSOCIATED PROTEIN 1"/>
    <property type="match status" value="1"/>
</dbReference>
<feature type="domain" description="URB1 central HEAT repeat" evidence="4">
    <location>
        <begin position="444"/>
        <end position="629"/>
    </location>
</feature>
<organism evidence="5 6">
    <name type="scientific">Clohesyomyces aquaticus</name>
    <dbReference type="NCBI Taxonomy" id="1231657"/>
    <lineage>
        <taxon>Eukaryota</taxon>
        <taxon>Fungi</taxon>
        <taxon>Dikarya</taxon>
        <taxon>Ascomycota</taxon>
        <taxon>Pezizomycotina</taxon>
        <taxon>Dothideomycetes</taxon>
        <taxon>Pleosporomycetidae</taxon>
        <taxon>Pleosporales</taxon>
        <taxon>Lindgomycetaceae</taxon>
        <taxon>Clohesyomyces</taxon>
    </lineage>
</organism>
<evidence type="ECO:0000259" key="4">
    <source>
        <dbReference type="Pfam" id="PF26140"/>
    </source>
</evidence>
<sequence>AVYAKRDFTLEPKVLSRNISLWKEGHDQRKPSIRINAVRYLLAHLKYQDEFAKAEILSNTIVVRALFDHLHADPPFLVLEILDVMSNHVFLDKAIPRRVKSRILTGKTLSHIASLYRYQPPEDSLDSDRKTPDIAAHEFLCLVCTSPACGVMLPSTGFYAPAGEGDDGDAMMEDAAEQSMEFGFDPAEDLDGHTRIRNVILAEFIQSLRPYASTLQQELLIAIFTASPELVANYFLHKESFHYDPKLTSTWVGYSAFLYQTIEIPVPTYLGGKQGYREYPPPVSAMIQSILPQPLNQQVLTRCLNHSSDLVNFFAIRVIIVAFNKLRAVLSALHSASVAKPSSMWEHASKRLVTEFCQRCPQIKAVILAFRRPAFQKDLMREGITRLLRLYYEVTPQLALQEKFDVSIPLCNALVQAEKATEAPEDKAFRVIELEHWIQIATQSASMRWWQKNKSLQHSPFMTLLKLLAASPNAELYVGIKELLVSVLQDHDMLQMETHPDGLDVIIASLGASCGCSAPSPLVLDFLDDCCSRFIKGPIKYFDDYDAVSAKLPPGSSLGPMSPLVMTLLEQWPFKGGKSEKGNPAEPIAHWLSKLLYLLKLVGEDETVLGLVRDSFVASADKAYQDVLRDCFLWKMSKEKAKEALKSATSADFSGSERSSTSPNPPQRTQEPKKIGTVIDLELPPEEDEKHAGLNRWRKKDLEECIDDGDIGELLLCLCSKHAEIRLQAAVNIRQLIANIEANKDQEFTQLRLLLGETLETVERNGNDGPLPYVGGVFAARAVNILADPTHVLFGKVNKFLLKRPYWFVDNIPRYFGRNIVRNDPEQDDSYHKEVDWFLDYVIDCLRTSADMEIFRIKNIFEGLLSYYESPSCAITGKEKILRLLFRAAAVGGSTTLITRCGIVSWIQMRLANADYRHEMLTSLAIRVYDTSDKEKVGEWSSGIIGGIIAQWAKSGGQSI</sequence>
<dbReference type="InterPro" id="IPR021714">
    <property type="entry name" value="URB1_N"/>
</dbReference>
<evidence type="ECO:0000256" key="1">
    <source>
        <dbReference type="SAM" id="MobiDB-lite"/>
    </source>
</evidence>
<dbReference type="GO" id="GO:0000463">
    <property type="term" value="P:maturation of LSU-rRNA from tricistronic rRNA transcript (SSU-rRNA, 5.8S rRNA, LSU-rRNA)"/>
    <property type="evidence" value="ECO:0007669"/>
    <property type="project" value="TreeGrafter"/>
</dbReference>
<evidence type="ECO:0000259" key="3">
    <source>
        <dbReference type="Pfam" id="PF16201"/>
    </source>
</evidence>
<comment type="caution">
    <text evidence="5">The sequence shown here is derived from an EMBL/GenBank/DDBJ whole genome shotgun (WGS) entry which is preliminary data.</text>
</comment>
<dbReference type="Pfam" id="PF26140">
    <property type="entry name" value="HEAT_URB1"/>
    <property type="match status" value="1"/>
</dbReference>
<feature type="region of interest" description="Disordered" evidence="1">
    <location>
        <begin position="647"/>
        <end position="682"/>
    </location>
</feature>